<accession>A0A834THN0</accession>
<dbReference type="Proteomes" id="UP000634136">
    <property type="component" value="Unassembled WGS sequence"/>
</dbReference>
<protein>
    <submittedName>
        <fullName evidence="2">Uncharacterized protein</fullName>
    </submittedName>
</protein>
<dbReference type="EMBL" id="JAAIUW010000008">
    <property type="protein sequence ID" value="KAF7821095.1"/>
    <property type="molecule type" value="Genomic_DNA"/>
</dbReference>
<gene>
    <name evidence="2" type="ORF">G2W53_026550</name>
</gene>
<evidence type="ECO:0000313" key="3">
    <source>
        <dbReference type="Proteomes" id="UP000634136"/>
    </source>
</evidence>
<proteinExistence type="predicted"/>
<reference evidence="2" key="1">
    <citation type="submission" date="2020-09" db="EMBL/GenBank/DDBJ databases">
        <title>Genome-Enabled Discovery of Anthraquinone Biosynthesis in Senna tora.</title>
        <authorList>
            <person name="Kang S.-H."/>
            <person name="Pandey R.P."/>
            <person name="Lee C.-M."/>
            <person name="Sim J.-S."/>
            <person name="Jeong J.-T."/>
            <person name="Choi B.-S."/>
            <person name="Jung M."/>
            <person name="Ginzburg D."/>
            <person name="Zhao K."/>
            <person name="Won S.Y."/>
            <person name="Oh T.-J."/>
            <person name="Yu Y."/>
            <person name="Kim N.-H."/>
            <person name="Lee O.R."/>
            <person name="Lee T.-H."/>
            <person name="Bashyal P."/>
            <person name="Kim T.-S."/>
            <person name="Lee W.-H."/>
            <person name="Kawkins C."/>
            <person name="Kim C.-K."/>
            <person name="Kim J.S."/>
            <person name="Ahn B.O."/>
            <person name="Rhee S.Y."/>
            <person name="Sohng J.K."/>
        </authorList>
    </citation>
    <scope>NUCLEOTIDE SEQUENCE</scope>
    <source>
        <tissue evidence="2">Leaf</tissue>
    </source>
</reference>
<feature type="region of interest" description="Disordered" evidence="1">
    <location>
        <begin position="1"/>
        <end position="29"/>
    </location>
</feature>
<keyword evidence="3" id="KW-1185">Reference proteome</keyword>
<comment type="caution">
    <text evidence="2">The sequence shown here is derived from an EMBL/GenBank/DDBJ whole genome shotgun (WGS) entry which is preliminary data.</text>
</comment>
<evidence type="ECO:0000256" key="1">
    <source>
        <dbReference type="SAM" id="MobiDB-lite"/>
    </source>
</evidence>
<dbReference type="AlphaFoldDB" id="A0A834THN0"/>
<organism evidence="2 3">
    <name type="scientific">Senna tora</name>
    <dbReference type="NCBI Taxonomy" id="362788"/>
    <lineage>
        <taxon>Eukaryota</taxon>
        <taxon>Viridiplantae</taxon>
        <taxon>Streptophyta</taxon>
        <taxon>Embryophyta</taxon>
        <taxon>Tracheophyta</taxon>
        <taxon>Spermatophyta</taxon>
        <taxon>Magnoliopsida</taxon>
        <taxon>eudicotyledons</taxon>
        <taxon>Gunneridae</taxon>
        <taxon>Pentapetalae</taxon>
        <taxon>rosids</taxon>
        <taxon>fabids</taxon>
        <taxon>Fabales</taxon>
        <taxon>Fabaceae</taxon>
        <taxon>Caesalpinioideae</taxon>
        <taxon>Cassia clade</taxon>
        <taxon>Senna</taxon>
    </lineage>
</organism>
<evidence type="ECO:0000313" key="2">
    <source>
        <dbReference type="EMBL" id="KAF7821095.1"/>
    </source>
</evidence>
<sequence>MRDVSSARMKNQSTAAKTKFDSSTRKGGHSILRDFGFNFYFRDLVLAPDYLEGCQVL</sequence>
<name>A0A834THN0_9FABA</name>